<dbReference type="EMBL" id="CM042044">
    <property type="protein sequence ID" value="KAI3686553.1"/>
    <property type="molecule type" value="Genomic_DNA"/>
</dbReference>
<evidence type="ECO:0000313" key="2">
    <source>
        <dbReference type="Proteomes" id="UP001056120"/>
    </source>
</evidence>
<reference evidence="2" key="1">
    <citation type="journal article" date="2022" name="Mol. Ecol. Resour.">
        <title>The genomes of chicory, endive, great burdock and yacon provide insights into Asteraceae palaeo-polyploidization history and plant inulin production.</title>
        <authorList>
            <person name="Fan W."/>
            <person name="Wang S."/>
            <person name="Wang H."/>
            <person name="Wang A."/>
            <person name="Jiang F."/>
            <person name="Liu H."/>
            <person name="Zhao H."/>
            <person name="Xu D."/>
            <person name="Zhang Y."/>
        </authorList>
    </citation>
    <scope>NUCLEOTIDE SEQUENCE [LARGE SCALE GENOMIC DNA]</scope>
    <source>
        <strain evidence="2">cv. Yunnan</strain>
    </source>
</reference>
<gene>
    <name evidence="1" type="ORF">L1987_80232</name>
</gene>
<reference evidence="1 2" key="2">
    <citation type="journal article" date="2022" name="Mol. Ecol. Resour.">
        <title>The genomes of chicory, endive, great burdock and yacon provide insights into Asteraceae paleo-polyploidization history and plant inulin production.</title>
        <authorList>
            <person name="Fan W."/>
            <person name="Wang S."/>
            <person name="Wang H."/>
            <person name="Wang A."/>
            <person name="Jiang F."/>
            <person name="Liu H."/>
            <person name="Zhao H."/>
            <person name="Xu D."/>
            <person name="Zhang Y."/>
        </authorList>
    </citation>
    <scope>NUCLEOTIDE SEQUENCE [LARGE SCALE GENOMIC DNA]</scope>
    <source>
        <strain evidence="2">cv. Yunnan</strain>
        <tissue evidence="1">Leaves</tissue>
    </source>
</reference>
<keyword evidence="2" id="KW-1185">Reference proteome</keyword>
<name>A0ACB8YN77_9ASTR</name>
<organism evidence="1 2">
    <name type="scientific">Smallanthus sonchifolius</name>
    <dbReference type="NCBI Taxonomy" id="185202"/>
    <lineage>
        <taxon>Eukaryota</taxon>
        <taxon>Viridiplantae</taxon>
        <taxon>Streptophyta</taxon>
        <taxon>Embryophyta</taxon>
        <taxon>Tracheophyta</taxon>
        <taxon>Spermatophyta</taxon>
        <taxon>Magnoliopsida</taxon>
        <taxon>eudicotyledons</taxon>
        <taxon>Gunneridae</taxon>
        <taxon>Pentapetalae</taxon>
        <taxon>asterids</taxon>
        <taxon>campanulids</taxon>
        <taxon>Asterales</taxon>
        <taxon>Asteraceae</taxon>
        <taxon>Asteroideae</taxon>
        <taxon>Heliantheae alliance</taxon>
        <taxon>Millerieae</taxon>
        <taxon>Smallanthus</taxon>
    </lineage>
</organism>
<evidence type="ECO:0000313" key="1">
    <source>
        <dbReference type="EMBL" id="KAI3686553.1"/>
    </source>
</evidence>
<accession>A0ACB8YN77</accession>
<proteinExistence type="predicted"/>
<comment type="caution">
    <text evidence="1">The sequence shown here is derived from an EMBL/GenBank/DDBJ whole genome shotgun (WGS) entry which is preliminary data.</text>
</comment>
<sequence>MAFRIITRTLFLPKSINPTFQNPNFSSTTCSNSNHLSNLFQRYGFPLSNLHDFFTNNQFLLNSSVSNVETSFKILSSFCSSNNFVVSIVNNRPRILELDFLRNWELGFSKLGFSDNNSFKLIQSVLEASRKFDLYPDDVLQCIKCLKGFRFTSATITRVLEEFPMIITMNEEQIWAKIEFLLGIGIHRSKIDSVIQIHPWIFGFGVVKKLKPLISEFTDMGFKPDEIRDEIVRNPKILQSEVGELSKCLRMLNSLKCRVPVKEKIFSDGAFRASYNVKLRIDCLHKHGLLYIDAFSVLWREPRVILYDLDEIDKKIEFLVNIMKFDVLCLVEVPEYLGVNFEKQIVPCYNVIEYLRSKGGIGDEVGLRSLVKFSRLRFYNLYVKPYPECEKIYGRFVDVKVRHGHPEGLWKLFKPPKYSDSKEDLKNIRSFMEQLR</sequence>
<protein>
    <submittedName>
        <fullName evidence="1">Uncharacterized protein</fullName>
    </submittedName>
</protein>
<dbReference type="Proteomes" id="UP001056120">
    <property type="component" value="Linkage Group LG27"/>
</dbReference>